<evidence type="ECO:0000256" key="2">
    <source>
        <dbReference type="ARBA" id="ARBA00022692"/>
    </source>
</evidence>
<dbReference type="AlphaFoldDB" id="A0A1I3WMX9"/>
<keyword evidence="4 5" id="KW-0472">Membrane</keyword>
<feature type="domain" description="HTTM-like" evidence="6">
    <location>
        <begin position="1"/>
        <end position="258"/>
    </location>
</feature>
<feature type="transmembrane region" description="Helical" evidence="5">
    <location>
        <begin position="117"/>
        <end position="139"/>
    </location>
</feature>
<evidence type="ECO:0000313" key="7">
    <source>
        <dbReference type="EMBL" id="SFK08529.1"/>
    </source>
</evidence>
<dbReference type="InterPro" id="IPR011020">
    <property type="entry name" value="HTTM-like"/>
</dbReference>
<feature type="transmembrane region" description="Helical" evidence="5">
    <location>
        <begin position="217"/>
        <end position="235"/>
    </location>
</feature>
<feature type="transmembrane region" description="Helical" evidence="5">
    <location>
        <begin position="65"/>
        <end position="97"/>
    </location>
</feature>
<reference evidence="7 8" key="1">
    <citation type="submission" date="2016-10" db="EMBL/GenBank/DDBJ databases">
        <authorList>
            <person name="de Groot N.N."/>
        </authorList>
    </citation>
    <scope>NUCLEOTIDE SEQUENCE [LARGE SCALE GENOMIC DNA]</scope>
    <source>
        <strain evidence="7 8">DSM 44468</strain>
    </source>
</reference>
<evidence type="ECO:0000256" key="4">
    <source>
        <dbReference type="ARBA" id="ARBA00023136"/>
    </source>
</evidence>
<dbReference type="GO" id="GO:0012505">
    <property type="term" value="C:endomembrane system"/>
    <property type="evidence" value="ECO:0007669"/>
    <property type="project" value="UniProtKB-SubCell"/>
</dbReference>
<keyword evidence="8" id="KW-1185">Reference proteome</keyword>
<dbReference type="OrthoDB" id="5422338at2"/>
<name>A0A1I3WMX9_9PSEU</name>
<sequence>MTEYEAARLVLAVSGIGLAWTALRDLRTGGEFTGRGVLSWDLVGVGRLRRLPWLGRLMGWPGHRLVLAAQLVAGLAAPVVAASPGAGSAVVACVLLTTVLLTVERTGYGLDGADQMVVLDLIAAAGTLVVGGVIGRLLLAFLSAQLLLSYTISGAAKLVSPVWRDGSCLALILSTDSYGSPRLAATLRARPALALAMAWFVIVLEVTFAGTLVLPAPALWCVLAAAFALHLGIAVTMGLVNFLFAFTAAYPALTYTISAYLH</sequence>
<dbReference type="STRING" id="115433.SAMN05421835_113131"/>
<dbReference type="Proteomes" id="UP000199025">
    <property type="component" value="Unassembled WGS sequence"/>
</dbReference>
<organism evidence="7 8">
    <name type="scientific">Amycolatopsis sacchari</name>
    <dbReference type="NCBI Taxonomy" id="115433"/>
    <lineage>
        <taxon>Bacteria</taxon>
        <taxon>Bacillati</taxon>
        <taxon>Actinomycetota</taxon>
        <taxon>Actinomycetes</taxon>
        <taxon>Pseudonocardiales</taxon>
        <taxon>Pseudonocardiaceae</taxon>
        <taxon>Amycolatopsis</taxon>
    </lineage>
</organism>
<gene>
    <name evidence="7" type="ORF">SAMN05421835_113131</name>
</gene>
<evidence type="ECO:0000259" key="6">
    <source>
        <dbReference type="SMART" id="SM00752"/>
    </source>
</evidence>
<dbReference type="SMART" id="SM00752">
    <property type="entry name" value="HTTM"/>
    <property type="match status" value="1"/>
</dbReference>
<keyword evidence="3 5" id="KW-1133">Transmembrane helix</keyword>
<proteinExistence type="predicted"/>
<evidence type="ECO:0000313" key="8">
    <source>
        <dbReference type="Proteomes" id="UP000199025"/>
    </source>
</evidence>
<dbReference type="EMBL" id="FORP01000013">
    <property type="protein sequence ID" value="SFK08529.1"/>
    <property type="molecule type" value="Genomic_DNA"/>
</dbReference>
<evidence type="ECO:0000256" key="5">
    <source>
        <dbReference type="SAM" id="Phobius"/>
    </source>
</evidence>
<keyword evidence="2 5" id="KW-0812">Transmembrane</keyword>
<protein>
    <recommendedName>
        <fullName evidence="6">HTTM-like domain-containing protein</fullName>
    </recommendedName>
</protein>
<feature type="transmembrane region" description="Helical" evidence="5">
    <location>
        <begin position="192"/>
        <end position="211"/>
    </location>
</feature>
<accession>A0A1I3WMX9</accession>
<comment type="subcellular location">
    <subcellularLocation>
        <location evidence="1">Endomembrane system</location>
        <topology evidence="1">Multi-pass membrane protein</topology>
    </subcellularLocation>
</comment>
<evidence type="ECO:0000256" key="1">
    <source>
        <dbReference type="ARBA" id="ARBA00004127"/>
    </source>
</evidence>
<dbReference type="RefSeq" id="WP_091510670.1">
    <property type="nucleotide sequence ID" value="NZ_CBDRCA010000001.1"/>
</dbReference>
<evidence type="ECO:0000256" key="3">
    <source>
        <dbReference type="ARBA" id="ARBA00022989"/>
    </source>
</evidence>